<reference evidence="2 3" key="1">
    <citation type="submission" date="2024-02" db="EMBL/GenBank/DDBJ databases">
        <title>High-quality chromosome-scale genome assembly of Pensacola bahiagrass (Paspalum notatum Flugge var. saurae).</title>
        <authorList>
            <person name="Vega J.M."/>
            <person name="Podio M."/>
            <person name="Orjuela J."/>
            <person name="Siena L.A."/>
            <person name="Pessino S.C."/>
            <person name="Combes M.C."/>
            <person name="Mariac C."/>
            <person name="Albertini E."/>
            <person name="Pupilli F."/>
            <person name="Ortiz J.P.A."/>
            <person name="Leblanc O."/>
        </authorList>
    </citation>
    <scope>NUCLEOTIDE SEQUENCE [LARGE SCALE GENOMIC DNA]</scope>
    <source>
        <strain evidence="2">R1</strain>
        <tissue evidence="2">Leaf</tissue>
    </source>
</reference>
<keyword evidence="3" id="KW-1185">Reference proteome</keyword>
<name>A0AAQ3T473_PASNO</name>
<feature type="non-terminal residue" evidence="2">
    <location>
        <position position="144"/>
    </location>
</feature>
<evidence type="ECO:0000256" key="1">
    <source>
        <dbReference type="SAM" id="MobiDB-lite"/>
    </source>
</evidence>
<protein>
    <submittedName>
        <fullName evidence="2">Uncharacterized protein</fullName>
    </submittedName>
</protein>
<evidence type="ECO:0000313" key="2">
    <source>
        <dbReference type="EMBL" id="WVZ66333.1"/>
    </source>
</evidence>
<feature type="compositionally biased region" description="Low complexity" evidence="1">
    <location>
        <begin position="76"/>
        <end position="85"/>
    </location>
</feature>
<dbReference type="AlphaFoldDB" id="A0AAQ3T473"/>
<sequence length="144" mass="15116">ELNAVFRRLHRTHTTGRRAWPHTRGLGPAHLIVGSSPSLPIPTVVDEQTTQASGALFIERDITAASFPALPHRAPARPGTGTTPPLSLPVPSLAPQPPAQSTPPFPAGPSLPPPTSSAVCRWIPGGCRLQQAPPSSLIYAGIRI</sequence>
<dbReference type="EMBL" id="CP144747">
    <property type="protein sequence ID" value="WVZ66333.1"/>
    <property type="molecule type" value="Genomic_DNA"/>
</dbReference>
<accession>A0AAQ3T473</accession>
<organism evidence="2 3">
    <name type="scientific">Paspalum notatum var. saurae</name>
    <dbReference type="NCBI Taxonomy" id="547442"/>
    <lineage>
        <taxon>Eukaryota</taxon>
        <taxon>Viridiplantae</taxon>
        <taxon>Streptophyta</taxon>
        <taxon>Embryophyta</taxon>
        <taxon>Tracheophyta</taxon>
        <taxon>Spermatophyta</taxon>
        <taxon>Magnoliopsida</taxon>
        <taxon>Liliopsida</taxon>
        <taxon>Poales</taxon>
        <taxon>Poaceae</taxon>
        <taxon>PACMAD clade</taxon>
        <taxon>Panicoideae</taxon>
        <taxon>Andropogonodae</taxon>
        <taxon>Paspaleae</taxon>
        <taxon>Paspalinae</taxon>
        <taxon>Paspalum</taxon>
    </lineage>
</organism>
<dbReference type="Proteomes" id="UP001341281">
    <property type="component" value="Chromosome 03"/>
</dbReference>
<feature type="region of interest" description="Disordered" evidence="1">
    <location>
        <begin position="69"/>
        <end position="116"/>
    </location>
</feature>
<gene>
    <name evidence="2" type="ORF">U9M48_015572</name>
</gene>
<proteinExistence type="predicted"/>
<evidence type="ECO:0000313" key="3">
    <source>
        <dbReference type="Proteomes" id="UP001341281"/>
    </source>
</evidence>
<feature type="compositionally biased region" description="Pro residues" evidence="1">
    <location>
        <begin position="86"/>
        <end position="115"/>
    </location>
</feature>